<dbReference type="Proteomes" id="UP000054742">
    <property type="component" value="Unassembled WGS sequence"/>
</dbReference>
<dbReference type="GO" id="GO:0016747">
    <property type="term" value="F:acyltransferase activity, transferring groups other than amino-acyl groups"/>
    <property type="evidence" value="ECO:0007669"/>
    <property type="project" value="InterPro"/>
</dbReference>
<evidence type="ECO:0000313" key="2">
    <source>
        <dbReference type="EMBL" id="KTC78174.1"/>
    </source>
</evidence>
<dbReference type="PATRIC" id="fig|29422.6.peg.2628"/>
<keyword evidence="2" id="KW-0808">Transferase</keyword>
<dbReference type="InterPro" id="IPR016181">
    <property type="entry name" value="Acyl_CoA_acyltransferase"/>
</dbReference>
<dbReference type="OrthoDB" id="9796171at2"/>
<protein>
    <submittedName>
        <fullName evidence="2">GNAT family acetyltransferase</fullName>
    </submittedName>
</protein>
<dbReference type="EMBL" id="LNXV01000033">
    <property type="protein sequence ID" value="KTC78174.1"/>
    <property type="molecule type" value="Genomic_DNA"/>
</dbReference>
<dbReference type="RefSeq" id="WP_058442446.1">
    <property type="nucleotide sequence ID" value="NZ_CAAAHU010000013.1"/>
</dbReference>
<evidence type="ECO:0000313" key="3">
    <source>
        <dbReference type="Proteomes" id="UP000054742"/>
    </source>
</evidence>
<dbReference type="CDD" id="cd04301">
    <property type="entry name" value="NAT_SF"/>
    <property type="match status" value="1"/>
</dbReference>
<gene>
    <name evidence="2" type="ORF">Lbru_2466</name>
</gene>
<dbReference type="InterPro" id="IPR000182">
    <property type="entry name" value="GNAT_dom"/>
</dbReference>
<sequence length="146" mass="16857">MINILIKSFDELSKDTLYEILALRSEIFIVEQQCFYQDLDYKDQDAKHLLAYQDNKLIAYARILSYENEGMSFGRLVTATSHRGLGLGKQLMDSILSYLKNHHPTEPIIITAQNYLRNFYGTYGFVAEGEPFDMDGIPHVRMVKNP</sequence>
<evidence type="ECO:0000259" key="1">
    <source>
        <dbReference type="PROSITE" id="PS51186"/>
    </source>
</evidence>
<proteinExistence type="predicted"/>
<feature type="domain" description="N-acetyltransferase" evidence="1">
    <location>
        <begin position="4"/>
        <end position="146"/>
    </location>
</feature>
<comment type="caution">
    <text evidence="2">The sequence shown here is derived from an EMBL/GenBank/DDBJ whole genome shotgun (WGS) entry which is preliminary data.</text>
</comment>
<name>A0A0W0S3Y3_9GAMM</name>
<accession>A0A0W0S3Y3</accession>
<reference evidence="2 3" key="1">
    <citation type="submission" date="2015-11" db="EMBL/GenBank/DDBJ databases">
        <title>Genomic analysis of 38 Legionella species identifies large and diverse effector repertoires.</title>
        <authorList>
            <person name="Burstein D."/>
            <person name="Amaro F."/>
            <person name="Zusman T."/>
            <person name="Lifshitz Z."/>
            <person name="Cohen O."/>
            <person name="Gilbert J.A."/>
            <person name="Pupko T."/>
            <person name="Shuman H.A."/>
            <person name="Segal G."/>
        </authorList>
    </citation>
    <scope>NUCLEOTIDE SEQUENCE [LARGE SCALE GENOMIC DNA]</scope>
    <source>
        <strain evidence="2 3">ATCC 43878</strain>
    </source>
</reference>
<dbReference type="STRING" id="29422.Lbru_2466"/>
<dbReference type="Gene3D" id="3.40.630.30">
    <property type="match status" value="1"/>
</dbReference>
<dbReference type="SUPFAM" id="SSF55729">
    <property type="entry name" value="Acyl-CoA N-acyltransferases (Nat)"/>
    <property type="match status" value="1"/>
</dbReference>
<dbReference type="AlphaFoldDB" id="A0A0W0S3Y3"/>
<organism evidence="2 3">
    <name type="scientific">Legionella brunensis</name>
    <dbReference type="NCBI Taxonomy" id="29422"/>
    <lineage>
        <taxon>Bacteria</taxon>
        <taxon>Pseudomonadati</taxon>
        <taxon>Pseudomonadota</taxon>
        <taxon>Gammaproteobacteria</taxon>
        <taxon>Legionellales</taxon>
        <taxon>Legionellaceae</taxon>
        <taxon>Legionella</taxon>
    </lineage>
</organism>
<dbReference type="PROSITE" id="PS51186">
    <property type="entry name" value="GNAT"/>
    <property type="match status" value="1"/>
</dbReference>
<dbReference type="Pfam" id="PF13673">
    <property type="entry name" value="Acetyltransf_10"/>
    <property type="match status" value="1"/>
</dbReference>
<keyword evidence="3" id="KW-1185">Reference proteome</keyword>